<proteinExistence type="predicted"/>
<reference evidence="2 3" key="1">
    <citation type="submission" date="2016-04" db="EMBL/GenBank/DDBJ databases">
        <title>Genome analysis of Thermosulfurimonas dismutans, the first thermophilic sulfur-disproportionating bacterium of the phylum Thermodesulfobacteria.</title>
        <authorList>
            <person name="Mardanov A.V."/>
            <person name="Beletsky A.V."/>
            <person name="Kadnikov V.V."/>
            <person name="Slobodkin A.I."/>
            <person name="Ravin N.V."/>
        </authorList>
    </citation>
    <scope>NUCLEOTIDE SEQUENCE [LARGE SCALE GENOMIC DNA]</scope>
    <source>
        <strain evidence="2 3">S95</strain>
    </source>
</reference>
<dbReference type="InterPro" id="IPR029044">
    <property type="entry name" value="Nucleotide-diphossugar_trans"/>
</dbReference>
<dbReference type="PANTHER" id="PTHR48090">
    <property type="entry name" value="UNDECAPRENYL-PHOSPHATE 4-DEOXY-4-FORMAMIDO-L-ARABINOSE TRANSFERASE-RELATED"/>
    <property type="match status" value="1"/>
</dbReference>
<evidence type="ECO:0000259" key="1">
    <source>
        <dbReference type="Pfam" id="PF00535"/>
    </source>
</evidence>
<protein>
    <submittedName>
        <fullName evidence="2">Glycosyl transferase</fullName>
    </submittedName>
</protein>
<dbReference type="Proteomes" id="UP000078390">
    <property type="component" value="Unassembled WGS sequence"/>
</dbReference>
<dbReference type="EMBL" id="LWLG01000003">
    <property type="protein sequence ID" value="OAQ21131.1"/>
    <property type="molecule type" value="Genomic_DNA"/>
</dbReference>
<dbReference type="OrthoDB" id="9811884at2"/>
<dbReference type="PANTHER" id="PTHR48090:SF7">
    <property type="entry name" value="RFBJ PROTEIN"/>
    <property type="match status" value="1"/>
</dbReference>
<evidence type="ECO:0000313" key="2">
    <source>
        <dbReference type="EMBL" id="OAQ21131.1"/>
    </source>
</evidence>
<keyword evidence="2" id="KW-0808">Transferase</keyword>
<evidence type="ECO:0000313" key="3">
    <source>
        <dbReference type="Proteomes" id="UP000078390"/>
    </source>
</evidence>
<name>A0A179D5S0_9BACT</name>
<accession>A0A179D5S0</accession>
<dbReference type="AlphaFoldDB" id="A0A179D5S0"/>
<gene>
    <name evidence="2" type="ORF">TDIS_0783</name>
</gene>
<dbReference type="STRING" id="999894.TDIS_0783"/>
<dbReference type="CDD" id="cd04179">
    <property type="entry name" value="DPM_DPG-synthase_like"/>
    <property type="match status" value="1"/>
</dbReference>
<dbReference type="InterPro" id="IPR001173">
    <property type="entry name" value="Glyco_trans_2-like"/>
</dbReference>
<dbReference type="InterPro" id="IPR050256">
    <property type="entry name" value="Glycosyltransferase_2"/>
</dbReference>
<keyword evidence="3" id="KW-1185">Reference proteome</keyword>
<sequence length="224" mass="24814">MDTIIIIPAFNEETTIKEVILGIKQILKDVEIVVINDRSTDGTAKEALKAGATVLDLPLKLGYWGALQTGFLYGYRKGFEYFVTMDADGQHPPEAVSKLLPPLKEKKAEVVIGACLERGGIAKKLAWKIFRILTGVKVKDLTSGFRAYSQRAVSLLIKEDLVILDNADLASLMLLNHYGLKMLEVPVRICNRRGGTSKLFSSPFKIAHYLALSLILSVSKRRII</sequence>
<dbReference type="RefSeq" id="WP_068669503.1">
    <property type="nucleotide sequence ID" value="NZ_LWLG01000003.1"/>
</dbReference>
<dbReference type="Gene3D" id="3.90.550.10">
    <property type="entry name" value="Spore Coat Polysaccharide Biosynthesis Protein SpsA, Chain A"/>
    <property type="match status" value="1"/>
</dbReference>
<organism evidence="2 3">
    <name type="scientific">Thermosulfurimonas dismutans</name>
    <dbReference type="NCBI Taxonomy" id="999894"/>
    <lineage>
        <taxon>Bacteria</taxon>
        <taxon>Pseudomonadati</taxon>
        <taxon>Thermodesulfobacteriota</taxon>
        <taxon>Thermodesulfobacteria</taxon>
        <taxon>Thermodesulfobacteriales</taxon>
        <taxon>Thermodesulfobacteriaceae</taxon>
        <taxon>Thermosulfurimonas</taxon>
    </lineage>
</organism>
<dbReference type="GO" id="GO:0016740">
    <property type="term" value="F:transferase activity"/>
    <property type="evidence" value="ECO:0007669"/>
    <property type="project" value="UniProtKB-KW"/>
</dbReference>
<comment type="caution">
    <text evidence="2">The sequence shown here is derived from an EMBL/GenBank/DDBJ whole genome shotgun (WGS) entry which is preliminary data.</text>
</comment>
<dbReference type="SUPFAM" id="SSF53448">
    <property type="entry name" value="Nucleotide-diphospho-sugar transferases"/>
    <property type="match status" value="1"/>
</dbReference>
<feature type="domain" description="Glycosyltransferase 2-like" evidence="1">
    <location>
        <begin position="5"/>
        <end position="128"/>
    </location>
</feature>
<dbReference type="Pfam" id="PF00535">
    <property type="entry name" value="Glycos_transf_2"/>
    <property type="match status" value="1"/>
</dbReference>